<proteinExistence type="predicted"/>
<feature type="domain" description="Peptidase M1 membrane alanine aminopeptidase" evidence="3">
    <location>
        <begin position="411"/>
        <end position="565"/>
    </location>
</feature>
<evidence type="ECO:0000256" key="1">
    <source>
        <dbReference type="SAM" id="MobiDB-lite"/>
    </source>
</evidence>
<feature type="region of interest" description="Disordered" evidence="1">
    <location>
        <begin position="754"/>
        <end position="777"/>
    </location>
</feature>
<evidence type="ECO:0000259" key="3">
    <source>
        <dbReference type="Pfam" id="PF01433"/>
    </source>
</evidence>
<dbReference type="EMBL" id="BMOV01000001">
    <property type="protein sequence ID" value="GGO04162.1"/>
    <property type="molecule type" value="Genomic_DNA"/>
</dbReference>
<organism evidence="4 5">
    <name type="scientific">Iodidimonas muriae</name>
    <dbReference type="NCBI Taxonomy" id="261467"/>
    <lineage>
        <taxon>Bacteria</taxon>
        <taxon>Pseudomonadati</taxon>
        <taxon>Pseudomonadota</taxon>
        <taxon>Alphaproteobacteria</taxon>
        <taxon>Iodidimonadales</taxon>
        <taxon>Iodidimonadaceae</taxon>
        <taxon>Iodidimonas</taxon>
    </lineage>
</organism>
<keyword evidence="4" id="KW-0378">Hydrolase</keyword>
<evidence type="ECO:0000256" key="2">
    <source>
        <dbReference type="SAM" id="SignalP"/>
    </source>
</evidence>
<dbReference type="PANTHER" id="PTHR11533:SF174">
    <property type="entry name" value="PUROMYCIN-SENSITIVE AMINOPEPTIDASE-RELATED"/>
    <property type="match status" value="1"/>
</dbReference>
<dbReference type="SUPFAM" id="SSF55486">
    <property type="entry name" value="Metalloproteases ('zincins'), catalytic domain"/>
    <property type="match status" value="1"/>
</dbReference>
<evidence type="ECO:0000313" key="5">
    <source>
        <dbReference type="Proteomes" id="UP000602381"/>
    </source>
</evidence>
<feature type="compositionally biased region" description="Acidic residues" evidence="1">
    <location>
        <begin position="767"/>
        <end position="777"/>
    </location>
</feature>
<dbReference type="InterPro" id="IPR014782">
    <property type="entry name" value="Peptidase_M1_dom"/>
</dbReference>
<keyword evidence="2" id="KW-0732">Signal</keyword>
<accession>A0ABQ2L5J1</accession>
<dbReference type="PANTHER" id="PTHR11533">
    <property type="entry name" value="PROTEASE M1 ZINC METALLOPROTEASE"/>
    <property type="match status" value="1"/>
</dbReference>
<dbReference type="RefSeq" id="WP_150004552.1">
    <property type="nucleotide sequence ID" value="NZ_BMOV01000001.1"/>
</dbReference>
<dbReference type="Gene3D" id="1.10.390.10">
    <property type="entry name" value="Neutral Protease Domain 2"/>
    <property type="match status" value="1"/>
</dbReference>
<protein>
    <submittedName>
        <fullName evidence="4">Aminopeptidase</fullName>
    </submittedName>
</protein>
<keyword evidence="4" id="KW-0031">Aminopeptidase</keyword>
<dbReference type="GO" id="GO:0004177">
    <property type="term" value="F:aminopeptidase activity"/>
    <property type="evidence" value="ECO:0007669"/>
    <property type="project" value="UniProtKB-KW"/>
</dbReference>
<keyword evidence="4" id="KW-0645">Protease</keyword>
<dbReference type="Pfam" id="PF01433">
    <property type="entry name" value="Peptidase_M1"/>
    <property type="match status" value="1"/>
</dbReference>
<dbReference type="InterPro" id="IPR050344">
    <property type="entry name" value="Peptidase_M1_aminopeptidases"/>
</dbReference>
<dbReference type="Proteomes" id="UP000602381">
    <property type="component" value="Unassembled WGS sequence"/>
</dbReference>
<gene>
    <name evidence="4" type="ORF">GCM10007972_00290</name>
</gene>
<keyword evidence="5" id="KW-1185">Reference proteome</keyword>
<evidence type="ECO:0000313" key="4">
    <source>
        <dbReference type="EMBL" id="GGO04162.1"/>
    </source>
</evidence>
<feature type="chain" id="PRO_5046616231" evidence="2">
    <location>
        <begin position="19"/>
        <end position="777"/>
    </location>
</feature>
<sequence length="777" mass="89574">MRIFLLLPLLFVAASAFAHPIQQTKNGHHDAFRQMEEIWPTPTSYRAGSGAPGHAYWQQEADYKIRVSIDDETQTLTGSETITYKNNSPDTLSYLWLQLDQNRFAKHSNAWATLTQASKTDMSMNALRMLMIADEGTLGHKITSVKDKNGASLPHIVRDTVMRIDLPTPLAAGETMEFSIDWHYKIPEGKAMSARGGWEYFKDDGNYVYFIAQWFPRMVAYTDVHGWNTKAFLGRGEFTLEFGNYDVEITVPADHIVASTGVLQNPQDVLSKKQRDRLEKAKTAKKPVFIVTREEAEDNQKEGTDKTRTWHFKAENVRDFAFSSSRKFVWDAQGHKERDGRIVMGMSFYPIEGMPLWDKYSTPAILQTLETYGRMTVPYPYPVAISVNGPIGGGMEYPMISSNGPRPEEDGTYSRRAKYGLIGVVIHEVGHNWFPMIVNSDERNWTWMDEGLNSFLQFLAEQEWEEDYPSRRGHAYDIVDYMISPNQVPIMTQSESILQFGNNAYGKPAIALNILRETVMGREAFDFAFREYAQRWWFKRPMPADFFRTMEDASGIDLDWFWRGWFYSTDHVDISLDQVTRATIDTKNPDVEAAWKRDQKAALPRSITAQRNDGMERRTDREPDLLDFYNEHDEFTVAPKDRKGYEKLMADMEPWEKELLNLGSNLYFLDFSNKGGLVMPLILGIDYEDGSHETRRIPAEIWRSNQSHVTKLIVTDKTIRQISLDPNRETADADTSNNYWPRKPVETRLELFKRKQGQNLMQKMQDDGSDDKEGDNQ</sequence>
<reference evidence="5" key="1">
    <citation type="journal article" date="2019" name="Int. J. Syst. Evol. Microbiol.">
        <title>The Global Catalogue of Microorganisms (GCM) 10K type strain sequencing project: providing services to taxonomists for standard genome sequencing and annotation.</title>
        <authorList>
            <consortium name="The Broad Institute Genomics Platform"/>
            <consortium name="The Broad Institute Genome Sequencing Center for Infectious Disease"/>
            <person name="Wu L."/>
            <person name="Ma J."/>
        </authorList>
    </citation>
    <scope>NUCLEOTIDE SEQUENCE [LARGE SCALE GENOMIC DNA]</scope>
    <source>
        <strain evidence="5">JCM 17843</strain>
    </source>
</reference>
<dbReference type="CDD" id="cd09604">
    <property type="entry name" value="M1_APN_like"/>
    <property type="match status" value="1"/>
</dbReference>
<feature type="signal peptide" evidence="2">
    <location>
        <begin position="1"/>
        <end position="18"/>
    </location>
</feature>
<name>A0ABQ2L5J1_9PROT</name>
<dbReference type="InterPro" id="IPR027268">
    <property type="entry name" value="Peptidase_M4/M1_CTD_sf"/>
</dbReference>
<comment type="caution">
    <text evidence="4">The sequence shown here is derived from an EMBL/GenBank/DDBJ whole genome shotgun (WGS) entry which is preliminary data.</text>
</comment>